<organism evidence="1 2">
    <name type="scientific">Fructobacillus apis</name>
    <dbReference type="NCBI Taxonomy" id="2935017"/>
    <lineage>
        <taxon>Bacteria</taxon>
        <taxon>Bacillati</taxon>
        <taxon>Bacillota</taxon>
        <taxon>Bacilli</taxon>
        <taxon>Lactobacillales</taxon>
        <taxon>Lactobacillaceae</taxon>
        <taxon>Fructobacillus</taxon>
    </lineage>
</organism>
<comment type="caution">
    <text evidence="1">The sequence shown here is derived from an EMBL/GenBank/DDBJ whole genome shotgun (WGS) entry which is preliminary data.</text>
</comment>
<sequence length="145" mass="17368">MNMKEFSDYIIDVANRNSIAISNLQLQKVMFFGLRYALQNKIYDENFVNQLYDEKFLVWRYGPVIESIYDKYQIYGAEPLIEAPDVNQLFVDAQLENKLCELLREKPFDLVNKSHQDEYWQRNQKYISGWRSDVEYSIRSVRTGE</sequence>
<accession>A0ABT0ZPI6</accession>
<dbReference type="EMBL" id="JAMWYK010000002">
    <property type="protein sequence ID" value="MCO0831901.1"/>
    <property type="molecule type" value="Genomic_DNA"/>
</dbReference>
<reference evidence="1 2" key="1">
    <citation type="submission" date="2022-06" db="EMBL/GenBank/DDBJ databases">
        <title>Fructobacillus taiwanensis sp. nov., isolated from the honeybee.</title>
        <authorList>
            <person name="Chen Y.-S."/>
            <person name="Wang L.-T."/>
            <person name="Lee Y.-S."/>
            <person name="Chang Y.-C."/>
            <person name="Wu H.-C."/>
            <person name="Liao C.-Y."/>
            <person name="Chen W.-H."/>
            <person name="Deng J.-N."/>
            <person name="Wang Y.-H."/>
        </authorList>
    </citation>
    <scope>NUCLEOTIDE SEQUENCE [LARGE SCALE GENOMIC DNA]</scope>
    <source>
        <strain evidence="1 2">W13</strain>
    </source>
</reference>
<evidence type="ECO:0000313" key="2">
    <source>
        <dbReference type="Proteomes" id="UP001523234"/>
    </source>
</evidence>
<keyword evidence="2" id="KW-1185">Reference proteome</keyword>
<dbReference type="RefSeq" id="WP_252442613.1">
    <property type="nucleotide sequence ID" value="NZ_JAMWYK010000002.1"/>
</dbReference>
<proteinExistence type="predicted"/>
<evidence type="ECO:0008006" key="3">
    <source>
        <dbReference type="Google" id="ProtNLM"/>
    </source>
</evidence>
<name>A0ABT0ZPI6_9LACO</name>
<protein>
    <recommendedName>
        <fullName evidence="3">Antitoxin SocA-like Panacea domain-containing protein</fullName>
    </recommendedName>
</protein>
<gene>
    <name evidence="1" type="ORF">NFX39_02170</name>
</gene>
<evidence type="ECO:0000313" key="1">
    <source>
        <dbReference type="EMBL" id="MCO0831901.1"/>
    </source>
</evidence>
<dbReference type="Proteomes" id="UP001523234">
    <property type="component" value="Unassembled WGS sequence"/>
</dbReference>